<name>A0A0H5M962_YERIN</name>
<dbReference type="InterPro" id="IPR021352">
    <property type="entry name" value="DUF2971"/>
</dbReference>
<evidence type="ECO:0000313" key="2">
    <source>
        <dbReference type="Proteomes" id="UP000043316"/>
    </source>
</evidence>
<protein>
    <submittedName>
        <fullName evidence="1">Protein of uncharacterized function (DUF2971)</fullName>
    </submittedName>
</protein>
<dbReference type="RefSeq" id="WP_072102411.1">
    <property type="nucleotide sequence ID" value="NZ_CWJI01000001.1"/>
</dbReference>
<reference evidence="2" key="1">
    <citation type="submission" date="2015-03" db="EMBL/GenBank/DDBJ databases">
        <authorList>
            <consortium name="Pathogen Informatics"/>
        </authorList>
    </citation>
    <scope>NUCLEOTIDE SEQUENCE [LARGE SCALE GENOMIC DNA]</scope>
    <source>
        <strain evidence="2">R148</strain>
    </source>
</reference>
<evidence type="ECO:0000313" key="1">
    <source>
        <dbReference type="EMBL" id="CRY53601.1"/>
    </source>
</evidence>
<dbReference type="Pfam" id="PF11185">
    <property type="entry name" value="DUF2971"/>
    <property type="match status" value="1"/>
</dbReference>
<organism evidence="1 2">
    <name type="scientific">Yersinia intermedia</name>
    <dbReference type="NCBI Taxonomy" id="631"/>
    <lineage>
        <taxon>Bacteria</taxon>
        <taxon>Pseudomonadati</taxon>
        <taxon>Pseudomonadota</taxon>
        <taxon>Gammaproteobacteria</taxon>
        <taxon>Enterobacterales</taxon>
        <taxon>Yersiniaceae</taxon>
        <taxon>Yersinia</taxon>
    </lineage>
</organism>
<proteinExistence type="predicted"/>
<accession>A0A0H5M962</accession>
<dbReference type="Proteomes" id="UP000043316">
    <property type="component" value="Unassembled WGS sequence"/>
</dbReference>
<sequence>MSVIYHYCNPEAFLQIIEKKKLWLSATNNMNDSTEDRWVKNSLGNVLRSIINETNNDWCNQVWSSFTVSNLPKYVACFSTDDDSLSQWRGYALDGEGVAIGFDESRFGLGDSLRLHGETRIKLSKIDYLDTHELEREIRLLLNKYYATPGNPEESQLILTDKLNELGMQIKNPAFEEEKEKRIIYWPTSSLSYDVPRLDKPEQVGELRYRIASGYLTSYYEFDFSAQDAIVDVVLGPKNKFTEYDIYAFLSLNDVYAKPRRSAATYR</sequence>
<dbReference type="AlphaFoldDB" id="A0A0H5M962"/>
<gene>
    <name evidence="1" type="ORF">ERS008476_00500</name>
</gene>
<dbReference type="EMBL" id="CWJI01000001">
    <property type="protein sequence ID" value="CRY53601.1"/>
    <property type="molecule type" value="Genomic_DNA"/>
</dbReference>